<protein>
    <submittedName>
        <fullName evidence="2">Uncharacterized protein</fullName>
    </submittedName>
</protein>
<evidence type="ECO:0000313" key="3">
    <source>
        <dbReference type="Proteomes" id="UP001627154"/>
    </source>
</evidence>
<accession>A0ABD2XBG4</accession>
<feature type="compositionally biased region" description="Basic and acidic residues" evidence="1">
    <location>
        <begin position="1"/>
        <end position="19"/>
    </location>
</feature>
<dbReference type="EMBL" id="JBJJXI010000037">
    <property type="protein sequence ID" value="KAL3402289.1"/>
    <property type="molecule type" value="Genomic_DNA"/>
</dbReference>
<dbReference type="AlphaFoldDB" id="A0ABD2XBG4"/>
<name>A0ABD2XBG4_9HYME</name>
<keyword evidence="3" id="KW-1185">Reference proteome</keyword>
<feature type="region of interest" description="Disordered" evidence="1">
    <location>
        <begin position="1"/>
        <end position="77"/>
    </location>
</feature>
<gene>
    <name evidence="2" type="ORF">TKK_004810</name>
</gene>
<evidence type="ECO:0000256" key="1">
    <source>
        <dbReference type="SAM" id="MobiDB-lite"/>
    </source>
</evidence>
<organism evidence="2 3">
    <name type="scientific">Trichogramma kaykai</name>
    <dbReference type="NCBI Taxonomy" id="54128"/>
    <lineage>
        <taxon>Eukaryota</taxon>
        <taxon>Metazoa</taxon>
        <taxon>Ecdysozoa</taxon>
        <taxon>Arthropoda</taxon>
        <taxon>Hexapoda</taxon>
        <taxon>Insecta</taxon>
        <taxon>Pterygota</taxon>
        <taxon>Neoptera</taxon>
        <taxon>Endopterygota</taxon>
        <taxon>Hymenoptera</taxon>
        <taxon>Apocrita</taxon>
        <taxon>Proctotrupomorpha</taxon>
        <taxon>Chalcidoidea</taxon>
        <taxon>Trichogrammatidae</taxon>
        <taxon>Trichogramma</taxon>
    </lineage>
</organism>
<dbReference type="Proteomes" id="UP001627154">
    <property type="component" value="Unassembled WGS sequence"/>
</dbReference>
<evidence type="ECO:0000313" key="2">
    <source>
        <dbReference type="EMBL" id="KAL3402289.1"/>
    </source>
</evidence>
<reference evidence="2 3" key="1">
    <citation type="journal article" date="2024" name="bioRxiv">
        <title>A reference genome for Trichogramma kaykai: A tiny desert-dwelling parasitoid wasp with competing sex-ratio distorters.</title>
        <authorList>
            <person name="Culotta J."/>
            <person name="Lindsey A.R."/>
        </authorList>
    </citation>
    <scope>NUCLEOTIDE SEQUENCE [LARGE SCALE GENOMIC DNA]</scope>
    <source>
        <strain evidence="2 3">KSX58</strain>
    </source>
</reference>
<proteinExistence type="predicted"/>
<sequence>MTVQEYKSRGASDGAENHHQTGSCCRQPDILTLSNESLDEVKEQQQQQQQQQPPPPPPLPPQPQQQQLQQHRTQDSENLLGRVLAAKHWRASKRCSGPCTALARTYMYCVQFSWRIIPTSAYRRSPRVDRLGVYAFEQAVCSSSSSSSKPVYVCMCITVALHCY</sequence>
<comment type="caution">
    <text evidence="2">The sequence shown here is derived from an EMBL/GenBank/DDBJ whole genome shotgun (WGS) entry which is preliminary data.</text>
</comment>
<feature type="compositionally biased region" description="Pro residues" evidence="1">
    <location>
        <begin position="52"/>
        <end position="63"/>
    </location>
</feature>